<proteinExistence type="predicted"/>
<accession>A0A9X0D8P3</accession>
<protein>
    <submittedName>
        <fullName evidence="2">Uncharacterized protein</fullName>
    </submittedName>
</protein>
<evidence type="ECO:0000313" key="3">
    <source>
        <dbReference type="Proteomes" id="UP001163046"/>
    </source>
</evidence>
<sequence>MKVKKSRKSQEEEDSFIEEVEEEWDEDELDFDVPWLLMSFLLLLECIRIKFTEKIYERSWPEIRTSMNQKCLDKLKQYLQQSQGLKSPSLNQFSSDNGLWIHHDEVEDNDEVILIWDFQILETNLSITSASSLVRPKVPKEQGATRGLQNLTLSEKRQDEESQEEEFIEEVEEEWDEDGSDFDVPWLVMTNEKFIFANNFDSKGITKIDLDEVESHFSKSESLMAAIKKVISEERKRRHYLQQLKNKKITDIKLKVKK</sequence>
<dbReference type="Proteomes" id="UP001163046">
    <property type="component" value="Unassembled WGS sequence"/>
</dbReference>
<organism evidence="2 3">
    <name type="scientific">Desmophyllum pertusum</name>
    <dbReference type="NCBI Taxonomy" id="174260"/>
    <lineage>
        <taxon>Eukaryota</taxon>
        <taxon>Metazoa</taxon>
        <taxon>Cnidaria</taxon>
        <taxon>Anthozoa</taxon>
        <taxon>Hexacorallia</taxon>
        <taxon>Scleractinia</taxon>
        <taxon>Caryophylliina</taxon>
        <taxon>Caryophylliidae</taxon>
        <taxon>Desmophyllum</taxon>
    </lineage>
</organism>
<dbReference type="EMBL" id="MU825444">
    <property type="protein sequence ID" value="KAJ7388994.1"/>
    <property type="molecule type" value="Genomic_DNA"/>
</dbReference>
<reference evidence="2" key="1">
    <citation type="submission" date="2023-01" db="EMBL/GenBank/DDBJ databases">
        <title>Genome assembly of the deep-sea coral Lophelia pertusa.</title>
        <authorList>
            <person name="Herrera S."/>
            <person name="Cordes E."/>
        </authorList>
    </citation>
    <scope>NUCLEOTIDE SEQUENCE</scope>
    <source>
        <strain evidence="2">USNM1676648</strain>
        <tissue evidence="2">Polyp</tissue>
    </source>
</reference>
<evidence type="ECO:0000313" key="2">
    <source>
        <dbReference type="EMBL" id="KAJ7388994.1"/>
    </source>
</evidence>
<gene>
    <name evidence="2" type="ORF">OS493_034383</name>
</gene>
<evidence type="ECO:0000256" key="1">
    <source>
        <dbReference type="SAM" id="MobiDB-lite"/>
    </source>
</evidence>
<name>A0A9X0D8P3_9CNID</name>
<feature type="region of interest" description="Disordered" evidence="1">
    <location>
        <begin position="144"/>
        <end position="163"/>
    </location>
</feature>
<comment type="caution">
    <text evidence="2">The sequence shown here is derived from an EMBL/GenBank/DDBJ whole genome shotgun (WGS) entry which is preliminary data.</text>
</comment>
<dbReference type="AlphaFoldDB" id="A0A9X0D8P3"/>
<keyword evidence="3" id="KW-1185">Reference proteome</keyword>